<dbReference type="PANTHER" id="PTHR21257:SF52">
    <property type="entry name" value="DELTA(14)-STEROL REDUCTASE TM7SF2"/>
    <property type="match status" value="1"/>
</dbReference>
<evidence type="ECO:0000313" key="11">
    <source>
        <dbReference type="EMBL" id="CAF3591339.1"/>
    </source>
</evidence>
<proteinExistence type="inferred from homology"/>
<protein>
    <recommendedName>
        <fullName evidence="7">Lamin-B receptor of TUDOR domain-containing protein</fullName>
    </recommendedName>
</protein>
<dbReference type="SUPFAM" id="SSF63748">
    <property type="entry name" value="Tudor/PWWP/MBT"/>
    <property type="match status" value="1"/>
</dbReference>
<dbReference type="Pfam" id="PF09465">
    <property type="entry name" value="LBR_tudor"/>
    <property type="match status" value="1"/>
</dbReference>
<evidence type="ECO:0000313" key="10">
    <source>
        <dbReference type="EMBL" id="CAF3495756.1"/>
    </source>
</evidence>
<dbReference type="EMBL" id="CAJNOQ010000480">
    <property type="protein sequence ID" value="CAF0805936.1"/>
    <property type="molecule type" value="Genomic_DNA"/>
</dbReference>
<dbReference type="Proteomes" id="UP000682733">
    <property type="component" value="Unassembled WGS sequence"/>
</dbReference>
<keyword evidence="12" id="KW-1185">Reference proteome</keyword>
<evidence type="ECO:0000256" key="5">
    <source>
        <dbReference type="ARBA" id="ARBA00023136"/>
    </source>
</evidence>
<evidence type="ECO:0000256" key="3">
    <source>
        <dbReference type="ARBA" id="ARBA00022692"/>
    </source>
</evidence>
<dbReference type="InterPro" id="IPR019023">
    <property type="entry name" value="Lamin-B_rcpt_of_tudor"/>
</dbReference>
<feature type="transmembrane region" description="Helical" evidence="6">
    <location>
        <begin position="118"/>
        <end position="136"/>
    </location>
</feature>
<dbReference type="GO" id="GO:0050613">
    <property type="term" value="F:Delta14-sterol reductase activity"/>
    <property type="evidence" value="ECO:0007669"/>
    <property type="project" value="TreeGrafter"/>
</dbReference>
<evidence type="ECO:0000313" key="9">
    <source>
        <dbReference type="EMBL" id="CAF0805936.1"/>
    </source>
</evidence>
<dbReference type="PANTHER" id="PTHR21257">
    <property type="entry name" value="DELTA(14)-STEROL REDUCTASE"/>
    <property type="match status" value="1"/>
</dbReference>
<comment type="caution">
    <text evidence="9">The sequence shown here is derived from an EMBL/GenBank/DDBJ whole genome shotgun (WGS) entry which is preliminary data.</text>
</comment>
<dbReference type="Gene3D" id="2.30.30.140">
    <property type="match status" value="1"/>
</dbReference>
<gene>
    <name evidence="9" type="ORF">GPM918_LOCUS3773</name>
    <name evidence="8" type="ORF">OVA965_LOCUS227</name>
    <name evidence="11" type="ORF">SRO942_LOCUS3773</name>
    <name evidence="10" type="ORF">TMI583_LOCUS227</name>
</gene>
<keyword evidence="4 6" id="KW-1133">Transmembrane helix</keyword>
<evidence type="ECO:0000259" key="7">
    <source>
        <dbReference type="Pfam" id="PF09465"/>
    </source>
</evidence>
<dbReference type="InterPro" id="IPR001171">
    <property type="entry name" value="ERG24_DHCR-like"/>
</dbReference>
<sequence length="392" mass="46442">MNRHQQLFENGSLVMGKWPSSKLYYKARILHYDGKLYTCQFLDGTIVALKPEYVDSPEKFRRSSQTQQYNDLANRRDLETLFVNPLQQPRNDHATRTTSANVEHELPLPTKNGTIPSLLASSFWILIYVYIQYWLFHTENINIDLMSRWPFVQKPLSNHIIIRIYRPIVIFRYLCIWFLFQFLLARFLPFVGQKLFYTRTDQTYYYKSNSLWAFIVTLGIIYIVRDRLPLKELVCSQFLFSLFSLGFAFVLAIGFHICSIYQKQRPRITNIHANISETNAISVSSTTYYDSSLFFSMHVQSIVILSSERCLITYGLWSMCRHPYLLAEILMVTSWTIPAGFRHWLPWLYPVYITVMAVYKANGYDRLLKVKHPQTWLKYEKQVKHTIVPYIY</sequence>
<dbReference type="EMBL" id="CAJOBA010000025">
    <property type="protein sequence ID" value="CAF3495756.1"/>
    <property type="molecule type" value="Genomic_DNA"/>
</dbReference>
<accession>A0A813T8W0</accession>
<evidence type="ECO:0000256" key="6">
    <source>
        <dbReference type="SAM" id="Phobius"/>
    </source>
</evidence>
<evidence type="ECO:0000313" key="12">
    <source>
        <dbReference type="Proteomes" id="UP000663829"/>
    </source>
</evidence>
<feature type="domain" description="Lamin-B receptor of TUDOR" evidence="7">
    <location>
        <begin position="7"/>
        <end position="51"/>
    </location>
</feature>
<dbReference type="AlphaFoldDB" id="A0A813T8W0"/>
<evidence type="ECO:0000256" key="1">
    <source>
        <dbReference type="ARBA" id="ARBA00004141"/>
    </source>
</evidence>
<feature type="transmembrane region" description="Helical" evidence="6">
    <location>
        <begin position="170"/>
        <end position="192"/>
    </location>
</feature>
<evidence type="ECO:0000256" key="4">
    <source>
        <dbReference type="ARBA" id="ARBA00022989"/>
    </source>
</evidence>
<feature type="transmembrane region" description="Helical" evidence="6">
    <location>
        <begin position="236"/>
        <end position="258"/>
    </location>
</feature>
<dbReference type="GO" id="GO:0005789">
    <property type="term" value="C:endoplasmic reticulum membrane"/>
    <property type="evidence" value="ECO:0007669"/>
    <property type="project" value="TreeGrafter"/>
</dbReference>
<dbReference type="GO" id="GO:0005637">
    <property type="term" value="C:nuclear inner membrane"/>
    <property type="evidence" value="ECO:0007669"/>
    <property type="project" value="TreeGrafter"/>
</dbReference>
<dbReference type="Proteomes" id="UP000677228">
    <property type="component" value="Unassembled WGS sequence"/>
</dbReference>
<evidence type="ECO:0000313" key="8">
    <source>
        <dbReference type="EMBL" id="CAF0723462.1"/>
    </source>
</evidence>
<dbReference type="OrthoDB" id="10262235at2759"/>
<dbReference type="Proteomes" id="UP000663829">
    <property type="component" value="Unassembled WGS sequence"/>
</dbReference>
<dbReference type="Gene3D" id="1.20.120.1630">
    <property type="match status" value="1"/>
</dbReference>
<keyword evidence="3 6" id="KW-0812">Transmembrane</keyword>
<keyword evidence="5 6" id="KW-0472">Membrane</keyword>
<dbReference type="EMBL" id="CAJNOK010000025">
    <property type="protein sequence ID" value="CAF0723462.1"/>
    <property type="molecule type" value="Genomic_DNA"/>
</dbReference>
<comment type="subcellular location">
    <subcellularLocation>
        <location evidence="1">Membrane</location>
        <topology evidence="1">Multi-pass membrane protein</topology>
    </subcellularLocation>
</comment>
<evidence type="ECO:0000256" key="2">
    <source>
        <dbReference type="ARBA" id="ARBA00005402"/>
    </source>
</evidence>
<dbReference type="EMBL" id="CAJOBC010000480">
    <property type="protein sequence ID" value="CAF3591339.1"/>
    <property type="molecule type" value="Genomic_DNA"/>
</dbReference>
<reference evidence="9" key="1">
    <citation type="submission" date="2021-02" db="EMBL/GenBank/DDBJ databases">
        <authorList>
            <person name="Nowell W R."/>
        </authorList>
    </citation>
    <scope>NUCLEOTIDE SEQUENCE</scope>
</reference>
<dbReference type="Proteomes" id="UP000681722">
    <property type="component" value="Unassembled WGS sequence"/>
</dbReference>
<organism evidence="9 12">
    <name type="scientific">Didymodactylos carnosus</name>
    <dbReference type="NCBI Taxonomy" id="1234261"/>
    <lineage>
        <taxon>Eukaryota</taxon>
        <taxon>Metazoa</taxon>
        <taxon>Spiralia</taxon>
        <taxon>Gnathifera</taxon>
        <taxon>Rotifera</taxon>
        <taxon>Eurotatoria</taxon>
        <taxon>Bdelloidea</taxon>
        <taxon>Philodinida</taxon>
        <taxon>Philodinidae</taxon>
        <taxon>Didymodactylos</taxon>
    </lineage>
</organism>
<comment type="similarity">
    <text evidence="2">Belongs to the ERG4/ERG24 family.</text>
</comment>
<feature type="transmembrane region" description="Helical" evidence="6">
    <location>
        <begin position="204"/>
        <end position="224"/>
    </location>
</feature>
<name>A0A813T8W0_9BILA</name>
<dbReference type="GO" id="GO:0006695">
    <property type="term" value="P:cholesterol biosynthetic process"/>
    <property type="evidence" value="ECO:0007669"/>
    <property type="project" value="TreeGrafter"/>
</dbReference>
<dbReference type="Pfam" id="PF01222">
    <property type="entry name" value="ERG4_ERG24"/>
    <property type="match status" value="1"/>
</dbReference>